<dbReference type="Gene3D" id="3.90.20.20">
    <property type="match status" value="1"/>
</dbReference>
<protein>
    <recommendedName>
        <fullName evidence="8 10">Protein GrpE</fullName>
    </recommendedName>
    <alternativeName>
        <fullName evidence="9 10">HSP-70 cofactor</fullName>
    </alternativeName>
</protein>
<keyword evidence="4 10" id="KW-0963">Cytoplasm</keyword>
<name>A0A9D1STE7_9FIRM</name>
<dbReference type="SUPFAM" id="SSF58014">
    <property type="entry name" value="Coiled-coil domain of nucleotide exchange factor GrpE"/>
    <property type="match status" value="1"/>
</dbReference>
<comment type="caution">
    <text evidence="14">The sequence shown here is derived from an EMBL/GenBank/DDBJ whole genome shotgun (WGS) entry which is preliminary data.</text>
</comment>
<comment type="function">
    <text evidence="7 10 11">Participates actively in the response to hyperosmotic and heat shock by preventing the aggregation of stress-denatured proteins, in association with DnaK and GrpE. It is the nucleotide exchange factor for DnaK and may function as a thermosensor. Unfolded proteins bind initially to DnaJ; upon interaction with the DnaJ-bound protein, DnaK hydrolyzes its bound ATP, resulting in the formation of a stable complex. GrpE releases ADP from DnaK; ATP binding to DnaK triggers the release of the substrate protein, thus completing the reaction cycle. Several rounds of ATP-dependent interactions between DnaJ, DnaK and GrpE are required for fully efficient folding.</text>
</comment>
<sequence length="207" mass="23022">MSRKRKEADAPVTGSAAQEETETAAAQDAAAQQPETAAQDAQAEAEQETFVLTAEQMQQARARIEKLQKERDDTVALLQRNQADFDNYRRRNAAVRADSLDEGRRECIAALLPVLDNFERAMDNDAGADDAAWREGVKLVQRQLLDVLHKMDLTEIDASGKFDPALHEAVMQEAVEGRESGEIIAVFQKGYRVGDRIIRHSMVKVAE</sequence>
<organism evidence="14 15">
    <name type="scientific">Candidatus Aphodomorpha intestinavium</name>
    <dbReference type="NCBI Taxonomy" id="2840672"/>
    <lineage>
        <taxon>Bacteria</taxon>
        <taxon>Bacillati</taxon>
        <taxon>Bacillota</taxon>
        <taxon>Clostridia</taxon>
        <taxon>Eubacteriales</taxon>
        <taxon>Candidatus Aphodomorpha</taxon>
    </lineage>
</organism>
<accession>A0A9D1STE7</accession>
<reference evidence="14" key="1">
    <citation type="submission" date="2020-10" db="EMBL/GenBank/DDBJ databases">
        <authorList>
            <person name="Gilroy R."/>
        </authorList>
    </citation>
    <scope>NUCLEOTIDE SEQUENCE</scope>
    <source>
        <strain evidence="14">ChiGjej2B2-16831</strain>
    </source>
</reference>
<reference evidence="14" key="2">
    <citation type="journal article" date="2021" name="PeerJ">
        <title>Extensive microbial diversity within the chicken gut microbiome revealed by metagenomics and culture.</title>
        <authorList>
            <person name="Gilroy R."/>
            <person name="Ravi A."/>
            <person name="Getino M."/>
            <person name="Pursley I."/>
            <person name="Horton D.L."/>
            <person name="Alikhan N.F."/>
            <person name="Baker D."/>
            <person name="Gharbi K."/>
            <person name="Hall N."/>
            <person name="Watson M."/>
            <person name="Adriaenssens E.M."/>
            <person name="Foster-Nyarko E."/>
            <person name="Jarju S."/>
            <person name="Secka A."/>
            <person name="Antonio M."/>
            <person name="Oren A."/>
            <person name="Chaudhuri R.R."/>
            <person name="La Ragione R."/>
            <person name="Hildebrand F."/>
            <person name="Pallen M.J."/>
        </authorList>
    </citation>
    <scope>NUCLEOTIDE SEQUENCE</scope>
    <source>
        <strain evidence="14">ChiGjej2B2-16831</strain>
    </source>
</reference>
<dbReference type="Pfam" id="PF01025">
    <property type="entry name" value="GrpE"/>
    <property type="match status" value="1"/>
</dbReference>
<evidence type="ECO:0000256" key="3">
    <source>
        <dbReference type="ARBA" id="ARBA00011738"/>
    </source>
</evidence>
<evidence type="ECO:0000313" key="14">
    <source>
        <dbReference type="EMBL" id="HIU94106.1"/>
    </source>
</evidence>
<dbReference type="NCBIfam" id="NF010738">
    <property type="entry name" value="PRK14140.1"/>
    <property type="match status" value="1"/>
</dbReference>
<dbReference type="SUPFAM" id="SSF51064">
    <property type="entry name" value="Head domain of nucleotide exchange factor GrpE"/>
    <property type="match status" value="1"/>
</dbReference>
<evidence type="ECO:0000256" key="8">
    <source>
        <dbReference type="ARBA" id="ARBA00072274"/>
    </source>
</evidence>
<dbReference type="InterPro" id="IPR009012">
    <property type="entry name" value="GrpE_head"/>
</dbReference>
<dbReference type="GO" id="GO:0005737">
    <property type="term" value="C:cytoplasm"/>
    <property type="evidence" value="ECO:0007669"/>
    <property type="project" value="UniProtKB-SubCell"/>
</dbReference>
<dbReference type="GO" id="GO:0006457">
    <property type="term" value="P:protein folding"/>
    <property type="evidence" value="ECO:0007669"/>
    <property type="project" value="InterPro"/>
</dbReference>
<comment type="subcellular location">
    <subcellularLocation>
        <location evidence="1 10">Cytoplasm</location>
    </subcellularLocation>
</comment>
<dbReference type="FunFam" id="2.30.22.10:FF:000001">
    <property type="entry name" value="Protein GrpE"/>
    <property type="match status" value="1"/>
</dbReference>
<evidence type="ECO:0000256" key="2">
    <source>
        <dbReference type="ARBA" id="ARBA00009054"/>
    </source>
</evidence>
<comment type="subunit">
    <text evidence="3 10">Homodimer.</text>
</comment>
<dbReference type="HAMAP" id="MF_01151">
    <property type="entry name" value="GrpE"/>
    <property type="match status" value="1"/>
</dbReference>
<evidence type="ECO:0000256" key="9">
    <source>
        <dbReference type="ARBA" id="ARBA00076414"/>
    </source>
</evidence>
<dbReference type="GO" id="GO:0051082">
    <property type="term" value="F:unfolded protein binding"/>
    <property type="evidence" value="ECO:0007669"/>
    <property type="project" value="TreeGrafter"/>
</dbReference>
<comment type="similarity">
    <text evidence="2 10 12">Belongs to the GrpE family.</text>
</comment>
<keyword evidence="6 10" id="KW-0143">Chaperone</keyword>
<dbReference type="InterPro" id="IPR000740">
    <property type="entry name" value="GrpE"/>
</dbReference>
<dbReference type="PRINTS" id="PR00773">
    <property type="entry name" value="GRPEPROTEIN"/>
</dbReference>
<dbReference type="Gene3D" id="2.30.22.10">
    <property type="entry name" value="Head domain of nucleotide exchange factor GrpE"/>
    <property type="match status" value="1"/>
</dbReference>
<evidence type="ECO:0000256" key="11">
    <source>
        <dbReference type="RuleBase" id="RU000639"/>
    </source>
</evidence>
<evidence type="ECO:0000256" key="5">
    <source>
        <dbReference type="ARBA" id="ARBA00023016"/>
    </source>
</evidence>
<dbReference type="CDD" id="cd00446">
    <property type="entry name" value="GrpE"/>
    <property type="match status" value="1"/>
</dbReference>
<evidence type="ECO:0000256" key="4">
    <source>
        <dbReference type="ARBA" id="ARBA00022490"/>
    </source>
</evidence>
<evidence type="ECO:0000313" key="15">
    <source>
        <dbReference type="Proteomes" id="UP000824128"/>
    </source>
</evidence>
<dbReference type="GO" id="GO:0000774">
    <property type="term" value="F:adenyl-nucleotide exchange factor activity"/>
    <property type="evidence" value="ECO:0007669"/>
    <property type="project" value="InterPro"/>
</dbReference>
<proteinExistence type="inferred from homology"/>
<dbReference type="PANTHER" id="PTHR21237:SF23">
    <property type="entry name" value="GRPE PROTEIN HOMOLOG, MITOCHONDRIAL"/>
    <property type="match status" value="1"/>
</dbReference>
<feature type="region of interest" description="Disordered" evidence="13">
    <location>
        <begin position="1"/>
        <end position="51"/>
    </location>
</feature>
<evidence type="ECO:0000256" key="12">
    <source>
        <dbReference type="RuleBase" id="RU004478"/>
    </source>
</evidence>
<evidence type="ECO:0000256" key="7">
    <source>
        <dbReference type="ARBA" id="ARBA00053401"/>
    </source>
</evidence>
<dbReference type="Proteomes" id="UP000824128">
    <property type="component" value="Unassembled WGS sequence"/>
</dbReference>
<dbReference type="PROSITE" id="PS01071">
    <property type="entry name" value="GRPE"/>
    <property type="match status" value="1"/>
</dbReference>
<evidence type="ECO:0000256" key="10">
    <source>
        <dbReference type="HAMAP-Rule" id="MF_01151"/>
    </source>
</evidence>
<dbReference type="GO" id="GO:0051087">
    <property type="term" value="F:protein-folding chaperone binding"/>
    <property type="evidence" value="ECO:0007669"/>
    <property type="project" value="InterPro"/>
</dbReference>
<evidence type="ECO:0000256" key="13">
    <source>
        <dbReference type="SAM" id="MobiDB-lite"/>
    </source>
</evidence>
<dbReference type="EMBL" id="DVNZ01000096">
    <property type="protein sequence ID" value="HIU94106.1"/>
    <property type="molecule type" value="Genomic_DNA"/>
</dbReference>
<evidence type="ECO:0000256" key="1">
    <source>
        <dbReference type="ARBA" id="ARBA00004496"/>
    </source>
</evidence>
<keyword evidence="5 10" id="KW-0346">Stress response</keyword>
<dbReference type="PANTHER" id="PTHR21237">
    <property type="entry name" value="GRPE PROTEIN"/>
    <property type="match status" value="1"/>
</dbReference>
<evidence type="ECO:0000256" key="6">
    <source>
        <dbReference type="ARBA" id="ARBA00023186"/>
    </source>
</evidence>
<dbReference type="GO" id="GO:0042803">
    <property type="term" value="F:protein homodimerization activity"/>
    <property type="evidence" value="ECO:0007669"/>
    <property type="project" value="InterPro"/>
</dbReference>
<dbReference type="InterPro" id="IPR013805">
    <property type="entry name" value="GrpE_CC"/>
</dbReference>
<gene>
    <name evidence="10 14" type="primary">grpE</name>
    <name evidence="14" type="ORF">IAD24_03000</name>
</gene>
<dbReference type="AlphaFoldDB" id="A0A9D1STE7"/>
<feature type="compositionally biased region" description="Low complexity" evidence="13">
    <location>
        <begin position="23"/>
        <end position="44"/>
    </location>
</feature>